<keyword evidence="1" id="KW-0472">Membrane</keyword>
<dbReference type="NCBIfam" id="TIGR02098">
    <property type="entry name" value="MJ0042_CXXC"/>
    <property type="match status" value="1"/>
</dbReference>
<dbReference type="InterPro" id="IPR011723">
    <property type="entry name" value="Znf/thioredoxin_put"/>
</dbReference>
<dbReference type="Proteomes" id="UP000293671">
    <property type="component" value="Unassembled WGS sequence"/>
</dbReference>
<keyword evidence="1" id="KW-0812">Transmembrane</keyword>
<dbReference type="OrthoDB" id="8857517at2"/>
<accession>A0A4Q7VZR9</accession>
<dbReference type="AlphaFoldDB" id="A0A4Q7VZR9"/>
<reference evidence="2 3" key="1">
    <citation type="submission" date="2019-02" db="EMBL/GenBank/DDBJ databases">
        <title>Genomic Encyclopedia of Type Strains, Phase IV (KMG-IV): sequencing the most valuable type-strain genomes for metagenomic binning, comparative biology and taxonomic classification.</title>
        <authorList>
            <person name="Goeker M."/>
        </authorList>
    </citation>
    <scope>NUCLEOTIDE SEQUENCE [LARGE SCALE GENOMIC DNA]</scope>
    <source>
        <strain evidence="2 3">DSM 19570</strain>
    </source>
</reference>
<sequence>MGVWHSDLADGIRKHGFRKWYERELIASHAHLVLTFFCTIGLFAAFEVFDRQSPAFDQLSNVAAVLLCAVIGIWALRRYLYLLTHAEATANQAVCPVCKTYARFDVAAEQNPRNAGVLNVRCRKCTHRWPIEG</sequence>
<organism evidence="2 3">
    <name type="scientific">Rivibacter subsaxonicus</name>
    <dbReference type="NCBI Taxonomy" id="457575"/>
    <lineage>
        <taxon>Bacteria</taxon>
        <taxon>Pseudomonadati</taxon>
        <taxon>Pseudomonadota</taxon>
        <taxon>Betaproteobacteria</taxon>
        <taxon>Burkholderiales</taxon>
        <taxon>Rivibacter</taxon>
    </lineage>
</organism>
<dbReference type="EMBL" id="SHKP01000004">
    <property type="protein sequence ID" value="RZU02068.1"/>
    <property type="molecule type" value="Genomic_DNA"/>
</dbReference>
<feature type="transmembrane region" description="Helical" evidence="1">
    <location>
        <begin position="58"/>
        <end position="76"/>
    </location>
</feature>
<gene>
    <name evidence="2" type="ORF">EV670_0086</name>
</gene>
<evidence type="ECO:0000313" key="2">
    <source>
        <dbReference type="EMBL" id="RZU02068.1"/>
    </source>
</evidence>
<comment type="caution">
    <text evidence="2">The sequence shown here is derived from an EMBL/GenBank/DDBJ whole genome shotgun (WGS) entry which is preliminary data.</text>
</comment>
<dbReference type="RefSeq" id="WP_130429858.1">
    <property type="nucleotide sequence ID" value="NZ_SHKP01000004.1"/>
</dbReference>
<proteinExistence type="predicted"/>
<evidence type="ECO:0000313" key="3">
    <source>
        <dbReference type="Proteomes" id="UP000293671"/>
    </source>
</evidence>
<keyword evidence="3" id="KW-1185">Reference proteome</keyword>
<protein>
    <submittedName>
        <fullName evidence="2">Putative Zn finger-like uncharacterized protein</fullName>
    </submittedName>
</protein>
<keyword evidence="1" id="KW-1133">Transmembrane helix</keyword>
<feature type="transmembrane region" description="Helical" evidence="1">
    <location>
        <begin position="25"/>
        <end position="46"/>
    </location>
</feature>
<evidence type="ECO:0000256" key="1">
    <source>
        <dbReference type="SAM" id="Phobius"/>
    </source>
</evidence>
<name>A0A4Q7VZR9_9BURK</name>